<reference evidence="3" key="1">
    <citation type="journal article" date="2019" name="Int. J. Syst. Evol. Microbiol.">
        <title>The Global Catalogue of Microorganisms (GCM) 10K type strain sequencing project: providing services to taxonomists for standard genome sequencing and annotation.</title>
        <authorList>
            <consortium name="The Broad Institute Genomics Platform"/>
            <consortium name="The Broad Institute Genome Sequencing Center for Infectious Disease"/>
            <person name="Wu L."/>
            <person name="Ma J."/>
        </authorList>
    </citation>
    <scope>NUCLEOTIDE SEQUENCE [LARGE SCALE GENOMIC DNA]</scope>
    <source>
        <strain evidence="3">CGMCC 1.12237</strain>
    </source>
</reference>
<evidence type="ECO:0000313" key="2">
    <source>
        <dbReference type="EMBL" id="MFC5464422.1"/>
    </source>
</evidence>
<proteinExistence type="predicted"/>
<name>A0ABW0LHJ5_9BACI</name>
<keyword evidence="3" id="KW-1185">Reference proteome</keyword>
<dbReference type="Proteomes" id="UP001596147">
    <property type="component" value="Unassembled WGS sequence"/>
</dbReference>
<evidence type="ECO:0000313" key="3">
    <source>
        <dbReference type="Proteomes" id="UP001596147"/>
    </source>
</evidence>
<dbReference type="EMBL" id="JBHSMC010000005">
    <property type="protein sequence ID" value="MFC5464422.1"/>
    <property type="molecule type" value="Genomic_DNA"/>
</dbReference>
<keyword evidence="1" id="KW-0812">Transmembrane</keyword>
<feature type="transmembrane region" description="Helical" evidence="1">
    <location>
        <begin position="36"/>
        <end position="58"/>
    </location>
</feature>
<gene>
    <name evidence="2" type="ORF">ACFPM4_06560</name>
</gene>
<feature type="transmembrane region" description="Helical" evidence="1">
    <location>
        <begin position="78"/>
        <end position="101"/>
    </location>
</feature>
<feature type="transmembrane region" description="Helical" evidence="1">
    <location>
        <begin position="6"/>
        <end position="24"/>
    </location>
</feature>
<comment type="caution">
    <text evidence="2">The sequence shown here is derived from an EMBL/GenBank/DDBJ whole genome shotgun (WGS) entry which is preliminary data.</text>
</comment>
<keyword evidence="1" id="KW-1133">Transmembrane helix</keyword>
<protein>
    <recommendedName>
        <fullName evidence="4">NADH dehydrogenase subunit 6</fullName>
    </recommendedName>
</protein>
<accession>A0ABW0LHJ5</accession>
<sequence length="110" mass="12377">MLYGLVSILLTVLLFAFLISGLVLSRKHSFTAGVYFFLILIVHKISSYFYSLLIRNYINTLTESGKEPPMGMSIGELVSWFSLIPTSVYIIAFGVLIIGLYNMRKSKIAM</sequence>
<evidence type="ECO:0000256" key="1">
    <source>
        <dbReference type="SAM" id="Phobius"/>
    </source>
</evidence>
<keyword evidence="1" id="KW-0472">Membrane</keyword>
<organism evidence="2 3">
    <name type="scientific">Lederbergia graminis</name>
    <dbReference type="NCBI Taxonomy" id="735518"/>
    <lineage>
        <taxon>Bacteria</taxon>
        <taxon>Bacillati</taxon>
        <taxon>Bacillota</taxon>
        <taxon>Bacilli</taxon>
        <taxon>Bacillales</taxon>
        <taxon>Bacillaceae</taxon>
        <taxon>Lederbergia</taxon>
    </lineage>
</organism>
<evidence type="ECO:0008006" key="4">
    <source>
        <dbReference type="Google" id="ProtNLM"/>
    </source>
</evidence>
<dbReference type="RefSeq" id="WP_382349233.1">
    <property type="nucleotide sequence ID" value="NZ_JBHSMC010000005.1"/>
</dbReference>